<evidence type="ECO:0000259" key="2">
    <source>
        <dbReference type="Pfam" id="PF03816"/>
    </source>
</evidence>
<gene>
    <name evidence="3" type="ORF">Aru02nite_04310</name>
</gene>
<evidence type="ECO:0000313" key="3">
    <source>
        <dbReference type="EMBL" id="GID09542.1"/>
    </source>
</evidence>
<dbReference type="EMBL" id="BOMB01000001">
    <property type="protein sequence ID" value="GID09542.1"/>
    <property type="molecule type" value="Genomic_DNA"/>
</dbReference>
<dbReference type="RefSeq" id="WP_203654386.1">
    <property type="nucleotide sequence ID" value="NZ_BAAAZM010000010.1"/>
</dbReference>
<dbReference type="AlphaFoldDB" id="A0A8J3J075"/>
<dbReference type="InterPro" id="IPR004474">
    <property type="entry name" value="LytR_CpsA_psr"/>
</dbReference>
<dbReference type="Gene3D" id="3.40.630.190">
    <property type="entry name" value="LCP protein"/>
    <property type="match status" value="1"/>
</dbReference>
<comment type="caution">
    <text evidence="3">The sequence shown here is derived from an EMBL/GenBank/DDBJ whole genome shotgun (WGS) entry which is preliminary data.</text>
</comment>
<dbReference type="PANTHER" id="PTHR33392:SF6">
    <property type="entry name" value="POLYISOPRENYL-TEICHOIC ACID--PEPTIDOGLYCAN TEICHOIC ACID TRANSFERASE TAGU"/>
    <property type="match status" value="1"/>
</dbReference>
<evidence type="ECO:0000313" key="4">
    <source>
        <dbReference type="Proteomes" id="UP000612808"/>
    </source>
</evidence>
<reference evidence="3" key="1">
    <citation type="submission" date="2021-01" db="EMBL/GenBank/DDBJ databases">
        <title>Whole genome shotgun sequence of Actinocatenispora rupis NBRC 107355.</title>
        <authorList>
            <person name="Komaki H."/>
            <person name="Tamura T."/>
        </authorList>
    </citation>
    <scope>NUCLEOTIDE SEQUENCE</scope>
    <source>
        <strain evidence="3">NBRC 107355</strain>
    </source>
</reference>
<sequence>MSGIVLAVASGGTYAGTVAVADHVNNAVSQDDLLGDGAGSRHGSAVTGPVDVLLAGSDLRKSWKAGGEKPRTDTIMWLHIPASHDQAYLLSIPRDLEVNIPLNKRTGQGGYATKINAAFTFGMKDVNDVKGGMQNLHTTLKELTGENFSMAAMVNWDGFKAITAELGGVTLCVDKTFTSTQPSLGGHTFEKGCRHYDADMALALVRERYAYTDSDYSRQRMQQQFIKQILKQATSKGTLSDPTKMDRVLKAAGKALTMDLNGYTVVDLALAMRKITSDKITTLQVAHQSLGDGNESLQQPVDDQLFKAMRNDDMDNFLLSHPELVSKGTGLGK</sequence>
<name>A0A8J3J075_9ACTN</name>
<feature type="domain" description="Cell envelope-related transcriptional attenuator" evidence="2">
    <location>
        <begin position="71"/>
        <end position="234"/>
    </location>
</feature>
<comment type="similarity">
    <text evidence="1">Belongs to the LytR/CpsA/Psr (LCP) family.</text>
</comment>
<protein>
    <recommendedName>
        <fullName evidence="2">Cell envelope-related transcriptional attenuator domain-containing protein</fullName>
    </recommendedName>
</protein>
<dbReference type="PANTHER" id="PTHR33392">
    <property type="entry name" value="POLYISOPRENYL-TEICHOIC ACID--PEPTIDOGLYCAN TEICHOIC ACID TRANSFERASE TAGU"/>
    <property type="match status" value="1"/>
</dbReference>
<proteinExistence type="inferred from homology"/>
<dbReference type="Pfam" id="PF03816">
    <property type="entry name" value="LytR_cpsA_psr"/>
    <property type="match status" value="1"/>
</dbReference>
<organism evidence="3 4">
    <name type="scientific">Actinocatenispora rupis</name>
    <dbReference type="NCBI Taxonomy" id="519421"/>
    <lineage>
        <taxon>Bacteria</taxon>
        <taxon>Bacillati</taxon>
        <taxon>Actinomycetota</taxon>
        <taxon>Actinomycetes</taxon>
        <taxon>Micromonosporales</taxon>
        <taxon>Micromonosporaceae</taxon>
        <taxon>Actinocatenispora</taxon>
    </lineage>
</organism>
<evidence type="ECO:0000256" key="1">
    <source>
        <dbReference type="ARBA" id="ARBA00006068"/>
    </source>
</evidence>
<dbReference type="NCBIfam" id="TIGR00350">
    <property type="entry name" value="lytR_cpsA_psr"/>
    <property type="match status" value="1"/>
</dbReference>
<dbReference type="Proteomes" id="UP000612808">
    <property type="component" value="Unassembled WGS sequence"/>
</dbReference>
<dbReference type="InterPro" id="IPR050922">
    <property type="entry name" value="LytR/CpsA/Psr_CW_biosynth"/>
</dbReference>
<accession>A0A8J3J075</accession>
<keyword evidence="4" id="KW-1185">Reference proteome</keyword>